<evidence type="ECO:0000313" key="2">
    <source>
        <dbReference type="EMBL" id="MCM2678621.1"/>
    </source>
</evidence>
<feature type="chain" id="PRO_5041352160" evidence="1">
    <location>
        <begin position="22"/>
        <end position="213"/>
    </location>
</feature>
<dbReference type="AlphaFoldDB" id="A0AA41W4I7"/>
<organism evidence="2 3">
    <name type="scientific">Echinimonas agarilytica</name>
    <dbReference type="NCBI Taxonomy" id="1215918"/>
    <lineage>
        <taxon>Bacteria</taxon>
        <taxon>Pseudomonadati</taxon>
        <taxon>Pseudomonadota</taxon>
        <taxon>Gammaproteobacteria</taxon>
        <taxon>Alteromonadales</taxon>
        <taxon>Echinimonadaceae</taxon>
        <taxon>Echinimonas</taxon>
    </lineage>
</organism>
<keyword evidence="1" id="KW-0732">Signal</keyword>
<name>A0AA41W4I7_9GAMM</name>
<dbReference type="Pfam" id="PF05494">
    <property type="entry name" value="MlaC"/>
    <property type="match status" value="1"/>
</dbReference>
<dbReference type="Gene3D" id="3.10.450.710">
    <property type="entry name" value="Tgt2/MlaC"/>
    <property type="match status" value="1"/>
</dbReference>
<dbReference type="RefSeq" id="WP_251259984.1">
    <property type="nucleotide sequence ID" value="NZ_JAMQGP010000001.1"/>
</dbReference>
<proteinExistence type="predicted"/>
<feature type="signal peptide" evidence="1">
    <location>
        <begin position="1"/>
        <end position="21"/>
    </location>
</feature>
<dbReference type="InterPro" id="IPR008869">
    <property type="entry name" value="MlaC/ttg2D"/>
</dbReference>
<accession>A0AA41W4I7</accession>
<dbReference type="EMBL" id="JAMQGP010000001">
    <property type="protein sequence ID" value="MCM2678621.1"/>
    <property type="molecule type" value="Genomic_DNA"/>
</dbReference>
<dbReference type="PIRSF" id="PIRSF004649">
    <property type="entry name" value="MlaC"/>
    <property type="match status" value="1"/>
</dbReference>
<dbReference type="InterPro" id="IPR042245">
    <property type="entry name" value="Tgt2/MlaC_sf"/>
</dbReference>
<gene>
    <name evidence="2" type="ORF">NAF29_02910</name>
</gene>
<sequence length="213" mass="23958">MHLVRLLSVVILSILSVFAVAEVNTKDPSAMLQQVATETLDKISKMEGSPADNPDALKTIVVNDLLPHVDYVWASYKVIGPAIRETSKEQRAAFADAFKNYMVGTFTLLFKQYDPARHVIQFDQVRIPGQIPARFVEAGKPDITLIFYVRENKKTGDWKVWDLAAQGISQVETKHKEFKPLIRQHGLDYVTTELNAKVNKGLAEEELSGFQND</sequence>
<dbReference type="Proteomes" id="UP001165393">
    <property type="component" value="Unassembled WGS sequence"/>
</dbReference>
<dbReference type="PANTHER" id="PTHR36573:SF1">
    <property type="entry name" value="INTERMEMBRANE PHOSPHOLIPID TRANSPORT SYSTEM BINDING PROTEIN MLAC"/>
    <property type="match status" value="1"/>
</dbReference>
<keyword evidence="3" id="KW-1185">Reference proteome</keyword>
<reference evidence="2 3" key="1">
    <citation type="journal article" date="2013" name="Antonie Van Leeuwenhoek">
        <title>Echinimonas agarilytica gen. nov., sp. nov., a new gammaproteobacterium isolated from the sea urchin Strongylocentrotus intermedius.</title>
        <authorList>
            <person name="Nedashkovskaya O.I."/>
            <person name="Stenkova A.M."/>
            <person name="Zhukova N.V."/>
            <person name="Van Trappen S."/>
            <person name="Lee J.S."/>
            <person name="Kim S.B."/>
        </authorList>
    </citation>
    <scope>NUCLEOTIDE SEQUENCE [LARGE SCALE GENOMIC DNA]</scope>
    <source>
        <strain evidence="2 3">KMM 6351</strain>
    </source>
</reference>
<evidence type="ECO:0000313" key="3">
    <source>
        <dbReference type="Proteomes" id="UP001165393"/>
    </source>
</evidence>
<dbReference type="PANTHER" id="PTHR36573">
    <property type="entry name" value="INTERMEMBRANE PHOSPHOLIPID TRANSPORT SYSTEM BINDING PROTEIN MLAC"/>
    <property type="match status" value="1"/>
</dbReference>
<protein>
    <submittedName>
        <fullName evidence="2">ABC transporter substrate-binding protein</fullName>
    </submittedName>
</protein>
<evidence type="ECO:0000256" key="1">
    <source>
        <dbReference type="SAM" id="SignalP"/>
    </source>
</evidence>
<comment type="caution">
    <text evidence="2">The sequence shown here is derived from an EMBL/GenBank/DDBJ whole genome shotgun (WGS) entry which is preliminary data.</text>
</comment>